<protein>
    <recommendedName>
        <fullName evidence="6">Aminotransferase</fullName>
        <ecNumber evidence="6">2.6.1.-</ecNumber>
    </recommendedName>
</protein>
<dbReference type="InterPro" id="IPR015421">
    <property type="entry name" value="PyrdxlP-dep_Trfase_major"/>
</dbReference>
<name>A0A5J6IGJ7_STRC4</name>
<sequence length="410" mass="43684">MAGAVPGGRRPGGDPAGGRPARRLHRPGGRIPADPAGRCGTVSLTPLGQRLAEVAASPEEPWEILAENVPVWPEPPRLQAVGSWDLDAQYAPSQGTEELLEALRLRQREQGIDVGAESLLVTNGAFDGLGLIARHLTGVGVRRAVCAGPVLLSVADLLRDVGLDVRVPDWPELVGGRSWSALGPGDLLYLNSPHNPTGACLDEATARDLFAAQRRLGFALVLDLVYDAFVHDPAALAAPPALVEDWRGVYGLNSFSKNYGAPGLRVGWITADPQEVDRLTARMEWERIAVSTRAQSQAAQLCKLGNQPLTERVRAGHRLVLDWARANGMGVSPPQGGTHVWVEAGVPDTEALADALMAEHRLVVTTSAHYHPAGSRHIRVPTGVEPAFLTRSLEAVSAVSERLRRSAAVG</sequence>
<evidence type="ECO:0000313" key="10">
    <source>
        <dbReference type="Proteomes" id="UP000326598"/>
    </source>
</evidence>
<keyword evidence="3 6" id="KW-0032">Aminotransferase</keyword>
<organism evidence="9 10">
    <name type="scientific">Streptomyces coeruleorubidus</name>
    <dbReference type="NCBI Taxonomy" id="116188"/>
    <lineage>
        <taxon>Bacteria</taxon>
        <taxon>Bacillati</taxon>
        <taxon>Actinomycetota</taxon>
        <taxon>Actinomycetes</taxon>
        <taxon>Kitasatosporales</taxon>
        <taxon>Streptomycetaceae</taxon>
        <taxon>Streptomyces</taxon>
    </lineage>
</organism>
<dbReference type="KEGG" id="scoe:CP976_29245"/>
<dbReference type="GO" id="GO:0008483">
    <property type="term" value="F:transaminase activity"/>
    <property type="evidence" value="ECO:0007669"/>
    <property type="project" value="UniProtKB-KW"/>
</dbReference>
<dbReference type="InterPro" id="IPR050596">
    <property type="entry name" value="AspAT/PAT-like"/>
</dbReference>
<feature type="domain" description="Aminotransferase class I/classII large" evidence="8">
    <location>
        <begin position="88"/>
        <end position="394"/>
    </location>
</feature>
<reference evidence="9 10" key="1">
    <citation type="submission" date="2017-09" db="EMBL/GenBank/DDBJ databases">
        <authorList>
            <person name="Lee N."/>
            <person name="Cho B.-K."/>
        </authorList>
    </citation>
    <scope>NUCLEOTIDE SEQUENCE [LARGE SCALE GENOMIC DNA]</scope>
    <source>
        <strain evidence="9 10">ATCC 13740</strain>
    </source>
</reference>
<dbReference type="PANTHER" id="PTHR46383:SF1">
    <property type="entry name" value="ASPARTATE AMINOTRANSFERASE"/>
    <property type="match status" value="1"/>
</dbReference>
<evidence type="ECO:0000256" key="1">
    <source>
        <dbReference type="ARBA" id="ARBA00001933"/>
    </source>
</evidence>
<comment type="similarity">
    <text evidence="2 6">Belongs to the class-I pyridoxal-phosphate-dependent aminotransferase family.</text>
</comment>
<evidence type="ECO:0000259" key="8">
    <source>
        <dbReference type="Pfam" id="PF00155"/>
    </source>
</evidence>
<evidence type="ECO:0000256" key="5">
    <source>
        <dbReference type="ARBA" id="ARBA00022898"/>
    </source>
</evidence>
<feature type="compositionally biased region" description="Gly residues" evidence="7">
    <location>
        <begin position="1"/>
        <end position="16"/>
    </location>
</feature>
<dbReference type="GO" id="GO:0006520">
    <property type="term" value="P:amino acid metabolic process"/>
    <property type="evidence" value="ECO:0007669"/>
    <property type="project" value="InterPro"/>
</dbReference>
<accession>A0A5J6IGJ7</accession>
<proteinExistence type="inferred from homology"/>
<dbReference type="NCBIfam" id="TIGR04544">
    <property type="entry name" value="3metArgNH2trans"/>
    <property type="match status" value="1"/>
</dbReference>
<evidence type="ECO:0000256" key="6">
    <source>
        <dbReference type="RuleBase" id="RU000481"/>
    </source>
</evidence>
<keyword evidence="4 6" id="KW-0808">Transferase</keyword>
<evidence type="ECO:0000256" key="3">
    <source>
        <dbReference type="ARBA" id="ARBA00022576"/>
    </source>
</evidence>
<gene>
    <name evidence="9" type="ORF">CP976_29245</name>
</gene>
<dbReference type="InterPro" id="IPR004838">
    <property type="entry name" value="NHTrfase_class1_PyrdxlP-BS"/>
</dbReference>
<dbReference type="AlphaFoldDB" id="A0A5J6IGJ7"/>
<evidence type="ECO:0000256" key="4">
    <source>
        <dbReference type="ARBA" id="ARBA00022679"/>
    </source>
</evidence>
<dbReference type="CDD" id="cd00609">
    <property type="entry name" value="AAT_like"/>
    <property type="match status" value="1"/>
</dbReference>
<dbReference type="PANTHER" id="PTHR46383">
    <property type="entry name" value="ASPARTATE AMINOTRANSFERASE"/>
    <property type="match status" value="1"/>
</dbReference>
<dbReference type="Pfam" id="PF00155">
    <property type="entry name" value="Aminotran_1_2"/>
    <property type="match status" value="1"/>
</dbReference>
<dbReference type="Proteomes" id="UP000326598">
    <property type="component" value="Chromosome"/>
</dbReference>
<evidence type="ECO:0000256" key="7">
    <source>
        <dbReference type="SAM" id="MobiDB-lite"/>
    </source>
</evidence>
<dbReference type="InterPro" id="IPR004839">
    <property type="entry name" value="Aminotransferase_I/II_large"/>
</dbReference>
<comment type="cofactor">
    <cofactor evidence="1 6">
        <name>pyridoxal 5'-phosphate</name>
        <dbReference type="ChEBI" id="CHEBI:597326"/>
    </cofactor>
</comment>
<keyword evidence="5" id="KW-0663">Pyridoxal phosphate</keyword>
<dbReference type="InterPro" id="IPR015424">
    <property type="entry name" value="PyrdxlP-dep_Trfase"/>
</dbReference>
<dbReference type="PROSITE" id="PS00105">
    <property type="entry name" value="AA_TRANSFER_CLASS_1"/>
    <property type="match status" value="1"/>
</dbReference>
<feature type="region of interest" description="Disordered" evidence="7">
    <location>
        <begin position="1"/>
        <end position="39"/>
    </location>
</feature>
<dbReference type="InterPro" id="IPR030898">
    <property type="entry name" value="3metArgNH2trans"/>
</dbReference>
<dbReference type="Gene3D" id="3.40.640.10">
    <property type="entry name" value="Type I PLP-dependent aspartate aminotransferase-like (Major domain)"/>
    <property type="match status" value="1"/>
</dbReference>
<dbReference type="GO" id="GO:0030170">
    <property type="term" value="F:pyridoxal phosphate binding"/>
    <property type="evidence" value="ECO:0007669"/>
    <property type="project" value="InterPro"/>
</dbReference>
<evidence type="ECO:0000256" key="2">
    <source>
        <dbReference type="ARBA" id="ARBA00007441"/>
    </source>
</evidence>
<dbReference type="EMBL" id="CP023694">
    <property type="protein sequence ID" value="QEV27795.1"/>
    <property type="molecule type" value="Genomic_DNA"/>
</dbReference>
<dbReference type="EC" id="2.6.1.-" evidence="6"/>
<evidence type="ECO:0000313" key="9">
    <source>
        <dbReference type="EMBL" id="QEV27795.1"/>
    </source>
</evidence>
<dbReference type="SUPFAM" id="SSF53383">
    <property type="entry name" value="PLP-dependent transferases"/>
    <property type="match status" value="1"/>
</dbReference>